<evidence type="ECO:0000313" key="2">
    <source>
        <dbReference type="EMBL" id="KAF5810868.1"/>
    </source>
</evidence>
<organism evidence="2 3">
    <name type="scientific">Helianthus annuus</name>
    <name type="common">Common sunflower</name>
    <dbReference type="NCBI Taxonomy" id="4232"/>
    <lineage>
        <taxon>Eukaryota</taxon>
        <taxon>Viridiplantae</taxon>
        <taxon>Streptophyta</taxon>
        <taxon>Embryophyta</taxon>
        <taxon>Tracheophyta</taxon>
        <taxon>Spermatophyta</taxon>
        <taxon>Magnoliopsida</taxon>
        <taxon>eudicotyledons</taxon>
        <taxon>Gunneridae</taxon>
        <taxon>Pentapetalae</taxon>
        <taxon>asterids</taxon>
        <taxon>campanulids</taxon>
        <taxon>Asterales</taxon>
        <taxon>Asteraceae</taxon>
        <taxon>Asteroideae</taxon>
        <taxon>Heliantheae alliance</taxon>
        <taxon>Heliantheae</taxon>
        <taxon>Helianthus</taxon>
    </lineage>
</organism>
<feature type="domain" description="EDR1/CTR1/ARMC3-like peptidase-like" evidence="1">
    <location>
        <begin position="2"/>
        <end position="67"/>
    </location>
</feature>
<protein>
    <recommendedName>
        <fullName evidence="1">EDR1/CTR1/ARMC3-like peptidase-like domain-containing protein</fullName>
    </recommendedName>
</protein>
<dbReference type="Gramene" id="mRNA:HanXRQr2_Chr04g0174761">
    <property type="protein sequence ID" value="mRNA:HanXRQr2_Chr04g0174761"/>
    <property type="gene ID" value="HanXRQr2_Chr04g0174761"/>
</dbReference>
<sequence>MIPSLEELHAFELKGFKLSVIVVDLHKDKKVSMLQQLALTLAKGLTSNPAAVIKTIGELVCDFYKLPSGIKLCERGIGRNLQHA</sequence>
<reference evidence="2" key="1">
    <citation type="journal article" date="2017" name="Nature">
        <title>The sunflower genome provides insights into oil metabolism, flowering and Asterid evolution.</title>
        <authorList>
            <person name="Badouin H."/>
            <person name="Gouzy J."/>
            <person name="Grassa C.J."/>
            <person name="Murat F."/>
            <person name="Staton S.E."/>
            <person name="Cottret L."/>
            <person name="Lelandais-Briere C."/>
            <person name="Owens G.L."/>
            <person name="Carrere S."/>
            <person name="Mayjonade B."/>
            <person name="Legrand L."/>
            <person name="Gill N."/>
            <person name="Kane N.C."/>
            <person name="Bowers J.E."/>
            <person name="Hubner S."/>
            <person name="Bellec A."/>
            <person name="Berard A."/>
            <person name="Berges H."/>
            <person name="Blanchet N."/>
            <person name="Boniface M.C."/>
            <person name="Brunel D."/>
            <person name="Catrice O."/>
            <person name="Chaidir N."/>
            <person name="Claudel C."/>
            <person name="Donnadieu C."/>
            <person name="Faraut T."/>
            <person name="Fievet G."/>
            <person name="Helmstetter N."/>
            <person name="King M."/>
            <person name="Knapp S.J."/>
            <person name="Lai Z."/>
            <person name="Le Paslier M.C."/>
            <person name="Lippi Y."/>
            <person name="Lorenzon L."/>
            <person name="Mandel J.R."/>
            <person name="Marage G."/>
            <person name="Marchand G."/>
            <person name="Marquand E."/>
            <person name="Bret-Mestries E."/>
            <person name="Morien E."/>
            <person name="Nambeesan S."/>
            <person name="Nguyen T."/>
            <person name="Pegot-Espagnet P."/>
            <person name="Pouilly N."/>
            <person name="Raftis F."/>
            <person name="Sallet E."/>
            <person name="Schiex T."/>
            <person name="Thomas J."/>
            <person name="Vandecasteele C."/>
            <person name="Vares D."/>
            <person name="Vear F."/>
            <person name="Vautrin S."/>
            <person name="Crespi M."/>
            <person name="Mangin B."/>
            <person name="Burke J.M."/>
            <person name="Salse J."/>
            <person name="Munos S."/>
            <person name="Vincourt P."/>
            <person name="Rieseberg L.H."/>
            <person name="Langlade N.B."/>
        </authorList>
    </citation>
    <scope>NUCLEOTIDE SEQUENCE</scope>
    <source>
        <tissue evidence="2">Leaves</tissue>
    </source>
</reference>
<dbReference type="Proteomes" id="UP000215914">
    <property type="component" value="Unassembled WGS sequence"/>
</dbReference>
<comment type="caution">
    <text evidence="2">The sequence shown here is derived from an EMBL/GenBank/DDBJ whole genome shotgun (WGS) entry which is preliminary data.</text>
</comment>
<keyword evidence="3" id="KW-1185">Reference proteome</keyword>
<accession>A0A9K3J8Q3</accession>
<gene>
    <name evidence="2" type="ORF">HanXRQr2_Chr04g0174761</name>
</gene>
<evidence type="ECO:0000259" key="1">
    <source>
        <dbReference type="Pfam" id="PF14381"/>
    </source>
</evidence>
<proteinExistence type="predicted"/>
<dbReference type="InterPro" id="IPR055164">
    <property type="entry name" value="EDR1/CTR1/ARMC3-like_pept-like"/>
</dbReference>
<dbReference type="AlphaFoldDB" id="A0A9K3J8Q3"/>
<dbReference type="Pfam" id="PF14381">
    <property type="entry name" value="EDR1_CTR1_ARMC3_pept"/>
    <property type="match status" value="1"/>
</dbReference>
<evidence type="ECO:0000313" key="3">
    <source>
        <dbReference type="Proteomes" id="UP000215914"/>
    </source>
</evidence>
<dbReference type="EMBL" id="MNCJ02000319">
    <property type="protein sequence ID" value="KAF5810868.1"/>
    <property type="molecule type" value="Genomic_DNA"/>
</dbReference>
<reference evidence="2" key="2">
    <citation type="submission" date="2020-06" db="EMBL/GenBank/DDBJ databases">
        <title>Helianthus annuus Genome sequencing and assembly Release 2.</title>
        <authorList>
            <person name="Gouzy J."/>
            <person name="Langlade N."/>
            <person name="Munos S."/>
        </authorList>
    </citation>
    <scope>NUCLEOTIDE SEQUENCE</scope>
    <source>
        <tissue evidence="2">Leaves</tissue>
    </source>
</reference>
<name>A0A9K3J8Q3_HELAN</name>